<gene>
    <name evidence="2" type="ORF">ABID16_002242</name>
</gene>
<feature type="signal peptide" evidence="1">
    <location>
        <begin position="1"/>
        <end position="29"/>
    </location>
</feature>
<protein>
    <submittedName>
        <fullName evidence="2">Flagellar motility protein MotE (MotC chaperone)</fullName>
    </submittedName>
</protein>
<evidence type="ECO:0000313" key="3">
    <source>
        <dbReference type="Proteomes" id="UP001549047"/>
    </source>
</evidence>
<dbReference type="EMBL" id="JBEPMB010000002">
    <property type="protein sequence ID" value="MET3613913.1"/>
    <property type="molecule type" value="Genomic_DNA"/>
</dbReference>
<sequence length="173" mass="18960">MAALGTKVARTAWRLAASVCLLGTVSAMANDTPSAPPANASIDEIQQYCSNVVDPARDRRYLMQKQDLEKLKADVDVRIQALEERRNEYQDWLKKRNDFIDMARQDLVDIYKNMKPDAAAPRLAEVDVYVAAAILMKLTPRQSGLILSEMDPAKAAKLTGLISSAAAAPAKKG</sequence>
<dbReference type="SUPFAM" id="SSF158791">
    <property type="entry name" value="MgtE N-terminal domain-like"/>
    <property type="match status" value="1"/>
</dbReference>
<accession>A0ABV2IZN4</accession>
<feature type="chain" id="PRO_5047301079" evidence="1">
    <location>
        <begin position="30"/>
        <end position="173"/>
    </location>
</feature>
<evidence type="ECO:0000256" key="1">
    <source>
        <dbReference type="SAM" id="SignalP"/>
    </source>
</evidence>
<reference evidence="2 3" key="1">
    <citation type="submission" date="2024-06" db="EMBL/GenBank/DDBJ databases">
        <title>Genomic Encyclopedia of Type Strains, Phase IV (KMG-IV): sequencing the most valuable type-strain genomes for metagenomic binning, comparative biology and taxonomic classification.</title>
        <authorList>
            <person name="Goeker M."/>
        </authorList>
    </citation>
    <scope>NUCLEOTIDE SEQUENCE [LARGE SCALE GENOMIC DNA]</scope>
    <source>
        <strain evidence="2 3">DSM 29780</strain>
    </source>
</reference>
<keyword evidence="2" id="KW-0966">Cell projection</keyword>
<keyword evidence="3" id="KW-1185">Reference proteome</keyword>
<dbReference type="RefSeq" id="WP_354556407.1">
    <property type="nucleotide sequence ID" value="NZ_JBEPMB010000002.1"/>
</dbReference>
<keyword evidence="1" id="KW-0732">Signal</keyword>
<keyword evidence="2" id="KW-0282">Flagellum</keyword>
<comment type="caution">
    <text evidence="2">The sequence shown here is derived from an EMBL/GenBank/DDBJ whole genome shotgun (WGS) entry which is preliminary data.</text>
</comment>
<name>A0ABV2IZN4_9HYPH</name>
<proteinExistence type="predicted"/>
<dbReference type="Proteomes" id="UP001549047">
    <property type="component" value="Unassembled WGS sequence"/>
</dbReference>
<evidence type="ECO:0000313" key="2">
    <source>
        <dbReference type="EMBL" id="MET3613913.1"/>
    </source>
</evidence>
<organism evidence="2 3">
    <name type="scientific">Rhizobium aquaticum</name>
    <dbReference type="NCBI Taxonomy" id="1549636"/>
    <lineage>
        <taxon>Bacteria</taxon>
        <taxon>Pseudomonadati</taxon>
        <taxon>Pseudomonadota</taxon>
        <taxon>Alphaproteobacteria</taxon>
        <taxon>Hyphomicrobiales</taxon>
        <taxon>Rhizobiaceae</taxon>
        <taxon>Rhizobium/Agrobacterium group</taxon>
        <taxon>Rhizobium</taxon>
    </lineage>
</organism>
<keyword evidence="2" id="KW-0969">Cilium</keyword>